<protein>
    <submittedName>
        <fullName evidence="2">Uncharacterized protein</fullName>
    </submittedName>
</protein>
<keyword evidence="1" id="KW-0812">Transmembrane</keyword>
<feature type="transmembrane region" description="Helical" evidence="1">
    <location>
        <begin position="67"/>
        <end position="87"/>
    </location>
</feature>
<evidence type="ECO:0000313" key="2">
    <source>
        <dbReference type="EnsemblMetazoa" id="Aqu2.1.17367_001"/>
    </source>
</evidence>
<accession>A0A1X7TQP1</accession>
<evidence type="ECO:0000256" key="1">
    <source>
        <dbReference type="SAM" id="Phobius"/>
    </source>
</evidence>
<reference evidence="2" key="1">
    <citation type="submission" date="2017-05" db="UniProtKB">
        <authorList>
            <consortium name="EnsemblMetazoa"/>
        </authorList>
    </citation>
    <scope>IDENTIFICATION</scope>
</reference>
<organism evidence="2">
    <name type="scientific">Amphimedon queenslandica</name>
    <name type="common">Sponge</name>
    <dbReference type="NCBI Taxonomy" id="400682"/>
    <lineage>
        <taxon>Eukaryota</taxon>
        <taxon>Metazoa</taxon>
        <taxon>Porifera</taxon>
        <taxon>Demospongiae</taxon>
        <taxon>Heteroscleromorpha</taxon>
        <taxon>Haplosclerida</taxon>
        <taxon>Niphatidae</taxon>
        <taxon>Amphimedon</taxon>
    </lineage>
</organism>
<dbReference type="InParanoid" id="A0A1X7TQP1"/>
<name>A0A1X7TQP1_AMPQE</name>
<keyword evidence="1" id="KW-0472">Membrane</keyword>
<dbReference type="EnsemblMetazoa" id="Aqu2.1.17367_001">
    <property type="protein sequence ID" value="Aqu2.1.17367_001"/>
    <property type="gene ID" value="Aqu2.1.17367"/>
</dbReference>
<sequence>YCAAVPLSYCPDVLLSYTVWLSCCHSYCAAVPLSCCPDVLLSYAVWLSCCHSYCAAVSLSCCSTVPWHYIIFVLLSCSLIMITILLARPTHYDNLSIKSFGYLVHEQ</sequence>
<proteinExistence type="predicted"/>
<keyword evidence="1" id="KW-1133">Transmembrane helix</keyword>
<dbReference type="AlphaFoldDB" id="A0A1X7TQP1"/>